<sequence length="390" mass="42954">MGEGFDTKLIHGHGYYDEAQGHFIPPIYMGTICEHPDRETGQPRMTERGTELKYAREENVTVEALENVIAKIEDAADALAYSSGMGAIGSLLISMLRPGMRVVVPMEEYGTTIRLLEELTKFGIIVDQVWPDTASIVDALSRPADIVFLETMTNPTLKVLDVREISRAARDAGAKLIVDNTFVTPYIYRPLRDGAYAVLHSATKYLAGHNDVLAGVSAFPDQGTARSAWEWRRMLGSTMSAFNAYLVLRGLKSLSIRMDRESASAMAVAEFLHDHPAIKRVHYPGLSDSPYREIADRLFERRLYGAVVSFELRGGKDAVLRVLKRVKVIKPSPSLGGTESLLTYAAMSASGPIAPEVRERLGITDGLLRLSVGLEDVDDLIEDLDAALRD</sequence>
<dbReference type="Gene3D" id="3.90.1150.10">
    <property type="entry name" value="Aspartate Aminotransferase, domain 1"/>
    <property type="match status" value="1"/>
</dbReference>
<organism evidence="4 5">
    <name type="scientific">Conexivisphaera calida</name>
    <dbReference type="NCBI Taxonomy" id="1874277"/>
    <lineage>
        <taxon>Archaea</taxon>
        <taxon>Nitrososphaerota</taxon>
        <taxon>Conexivisphaeria</taxon>
        <taxon>Conexivisphaerales</taxon>
        <taxon>Conexivisphaeraceae</taxon>
        <taxon>Conexivisphaera</taxon>
    </lineage>
</organism>
<dbReference type="Gene3D" id="3.40.640.10">
    <property type="entry name" value="Type I PLP-dependent aspartate aminotransferase-like (Major domain)"/>
    <property type="match status" value="1"/>
</dbReference>
<reference evidence="4 5" key="1">
    <citation type="journal article" date="2019" name="ISME J.">
        <title>Isolation and characterization of a thermophilic sulfur- and iron-reducing thaumarchaeote from a terrestrial acidic hot spring.</title>
        <authorList>
            <person name="Kato S."/>
            <person name="Itoh T."/>
            <person name="Yuki M."/>
            <person name="Nagamori M."/>
            <person name="Ohnishi M."/>
            <person name="Uematsu K."/>
            <person name="Suzuki K."/>
            <person name="Takashina T."/>
            <person name="Ohkuma M."/>
        </authorList>
    </citation>
    <scope>NUCLEOTIDE SEQUENCE [LARGE SCALE GENOMIC DNA]</scope>
    <source>
        <strain evidence="4 5">NAS-02</strain>
    </source>
</reference>
<dbReference type="InterPro" id="IPR000277">
    <property type="entry name" value="Cys/Met-Metab_PyrdxlP-dep_enz"/>
</dbReference>
<dbReference type="GO" id="GO:0019343">
    <property type="term" value="P:cysteine biosynthetic process via cystathionine"/>
    <property type="evidence" value="ECO:0007669"/>
    <property type="project" value="TreeGrafter"/>
</dbReference>
<dbReference type="GO" id="GO:0005737">
    <property type="term" value="C:cytoplasm"/>
    <property type="evidence" value="ECO:0007669"/>
    <property type="project" value="TreeGrafter"/>
</dbReference>
<dbReference type="Pfam" id="PF01053">
    <property type="entry name" value="Cys_Met_Meta_PP"/>
    <property type="match status" value="1"/>
</dbReference>
<dbReference type="EC" id="2.5.1.48" evidence="4"/>
<name>A0A4P2VC02_9ARCH</name>
<dbReference type="GeneID" id="55584460"/>
<accession>A0A4P2VC02</accession>
<keyword evidence="5" id="KW-1185">Reference proteome</keyword>
<dbReference type="GO" id="GO:0004123">
    <property type="term" value="F:cystathionine gamma-lyase activity"/>
    <property type="evidence" value="ECO:0007669"/>
    <property type="project" value="TreeGrafter"/>
</dbReference>
<dbReference type="CDD" id="cd00614">
    <property type="entry name" value="CGS_like"/>
    <property type="match status" value="1"/>
</dbReference>
<evidence type="ECO:0000256" key="3">
    <source>
        <dbReference type="ARBA" id="ARBA00022898"/>
    </source>
</evidence>
<dbReference type="RefSeq" id="WP_174448310.1">
    <property type="nucleotide sequence ID" value="NZ_AP018732.1"/>
</dbReference>
<comment type="cofactor">
    <cofactor evidence="1">
        <name>pyridoxal 5'-phosphate</name>
        <dbReference type="ChEBI" id="CHEBI:597326"/>
    </cofactor>
</comment>
<dbReference type="Proteomes" id="UP000509448">
    <property type="component" value="Chromosome"/>
</dbReference>
<dbReference type="FunFam" id="3.40.640.10:FF:000046">
    <property type="entry name" value="Cystathionine gamma-lyase"/>
    <property type="match status" value="1"/>
</dbReference>
<dbReference type="SUPFAM" id="SSF53383">
    <property type="entry name" value="PLP-dependent transferases"/>
    <property type="match status" value="1"/>
</dbReference>
<dbReference type="InterPro" id="IPR015424">
    <property type="entry name" value="PyrdxlP-dep_Trfase"/>
</dbReference>
<evidence type="ECO:0000313" key="4">
    <source>
        <dbReference type="EMBL" id="BBE42034.1"/>
    </source>
</evidence>
<dbReference type="OrthoDB" id="43458at2157"/>
<dbReference type="NCBIfam" id="NF006347">
    <property type="entry name" value="PRK08574.1"/>
    <property type="match status" value="1"/>
</dbReference>
<dbReference type="KEGG" id="ccai:NAS2_0645"/>
<proteinExistence type="inferred from homology"/>
<dbReference type="GO" id="GO:0019346">
    <property type="term" value="P:transsulfuration"/>
    <property type="evidence" value="ECO:0007669"/>
    <property type="project" value="InterPro"/>
</dbReference>
<keyword evidence="3" id="KW-0663">Pyridoxal phosphate</keyword>
<dbReference type="PIRSF" id="PIRSF001434">
    <property type="entry name" value="CGS"/>
    <property type="match status" value="1"/>
</dbReference>
<dbReference type="InterPro" id="IPR015421">
    <property type="entry name" value="PyrdxlP-dep_Trfase_major"/>
</dbReference>
<evidence type="ECO:0000256" key="2">
    <source>
        <dbReference type="ARBA" id="ARBA00009077"/>
    </source>
</evidence>
<evidence type="ECO:0000256" key="1">
    <source>
        <dbReference type="ARBA" id="ARBA00001933"/>
    </source>
</evidence>
<comment type="similarity">
    <text evidence="2">Belongs to the trans-sulfuration enzymes family.</text>
</comment>
<dbReference type="InterPro" id="IPR015422">
    <property type="entry name" value="PyrdxlP-dep_Trfase_small"/>
</dbReference>
<dbReference type="AlphaFoldDB" id="A0A4P2VC02"/>
<gene>
    <name evidence="4" type="ORF">NAS2_0645</name>
</gene>
<evidence type="ECO:0000313" key="5">
    <source>
        <dbReference type="Proteomes" id="UP000509448"/>
    </source>
</evidence>
<dbReference type="PANTHER" id="PTHR11808:SF15">
    <property type="entry name" value="CYSTATHIONINE GAMMA-LYASE"/>
    <property type="match status" value="1"/>
</dbReference>
<dbReference type="GO" id="GO:0003962">
    <property type="term" value="F:cystathionine gamma-synthase activity"/>
    <property type="evidence" value="ECO:0007669"/>
    <property type="project" value="UniProtKB-EC"/>
</dbReference>
<keyword evidence="4" id="KW-0808">Transferase</keyword>
<dbReference type="GO" id="GO:0030170">
    <property type="term" value="F:pyridoxal phosphate binding"/>
    <property type="evidence" value="ECO:0007669"/>
    <property type="project" value="InterPro"/>
</dbReference>
<dbReference type="EMBL" id="AP018732">
    <property type="protein sequence ID" value="BBE42034.1"/>
    <property type="molecule type" value="Genomic_DNA"/>
</dbReference>
<protein>
    <submittedName>
        <fullName evidence="4">Cystathionine gamma-synthase</fullName>
        <ecNumber evidence="4">2.5.1.48</ecNumber>
    </submittedName>
</protein>
<dbReference type="PANTHER" id="PTHR11808">
    <property type="entry name" value="TRANS-SULFURATION ENZYME FAMILY MEMBER"/>
    <property type="match status" value="1"/>
</dbReference>